<protein>
    <recommendedName>
        <fullName evidence="1">Lipocalin-like domain-containing protein</fullName>
    </recommendedName>
</protein>
<name>A0AAN7T6E6_9EURO</name>
<dbReference type="InterPro" id="IPR024311">
    <property type="entry name" value="Lipocalin-like"/>
</dbReference>
<gene>
    <name evidence="2" type="ORF">LTR05_003298</name>
</gene>
<keyword evidence="3" id="KW-1185">Reference proteome</keyword>
<feature type="domain" description="Lipocalin-like" evidence="1">
    <location>
        <begin position="10"/>
        <end position="122"/>
    </location>
</feature>
<dbReference type="Proteomes" id="UP001309876">
    <property type="component" value="Unassembled WGS sequence"/>
</dbReference>
<proteinExistence type="predicted"/>
<comment type="caution">
    <text evidence="2">The sequence shown here is derived from an EMBL/GenBank/DDBJ whole genome shotgun (WGS) entry which is preliminary data.</text>
</comment>
<organism evidence="2 3">
    <name type="scientific">Lithohypha guttulata</name>
    <dbReference type="NCBI Taxonomy" id="1690604"/>
    <lineage>
        <taxon>Eukaryota</taxon>
        <taxon>Fungi</taxon>
        <taxon>Dikarya</taxon>
        <taxon>Ascomycota</taxon>
        <taxon>Pezizomycotina</taxon>
        <taxon>Eurotiomycetes</taxon>
        <taxon>Chaetothyriomycetidae</taxon>
        <taxon>Chaetothyriales</taxon>
        <taxon>Trichomeriaceae</taxon>
        <taxon>Lithohypha</taxon>
    </lineage>
</organism>
<evidence type="ECO:0000313" key="3">
    <source>
        <dbReference type="Proteomes" id="UP001309876"/>
    </source>
</evidence>
<reference evidence="2 3" key="1">
    <citation type="submission" date="2023-08" db="EMBL/GenBank/DDBJ databases">
        <title>Black Yeasts Isolated from many extreme environments.</title>
        <authorList>
            <person name="Coleine C."/>
            <person name="Stajich J.E."/>
            <person name="Selbmann L."/>
        </authorList>
    </citation>
    <scope>NUCLEOTIDE SEQUENCE [LARGE SCALE GENOMIC DNA]</scope>
    <source>
        <strain evidence="2 3">CCFEE 5910</strain>
    </source>
</reference>
<accession>A0AAN7T6E6</accession>
<dbReference type="AlphaFoldDB" id="A0AAN7T6E6"/>
<dbReference type="EMBL" id="JAVRRJ010000002">
    <property type="protein sequence ID" value="KAK5089074.1"/>
    <property type="molecule type" value="Genomic_DNA"/>
</dbReference>
<evidence type="ECO:0000259" key="1">
    <source>
        <dbReference type="Pfam" id="PF13924"/>
    </source>
</evidence>
<sequence>MSKSLREQLVGAWELIEYCAYLPNDESDKVYPQGQDAQGIIMYTADGYMSAQILTLDQESSLSSSNEEDRSQIKRDYLAYTGQFYLDEAGDSKGPVLIHHMKVANRANMLGDTQRRLCKIVDEHNGQYLVLSLNGTTKAFGEDRIVRVRWRRLPENRATQPPR</sequence>
<dbReference type="Pfam" id="PF13924">
    <property type="entry name" value="Lipocalin_5"/>
    <property type="match status" value="1"/>
</dbReference>
<evidence type="ECO:0000313" key="2">
    <source>
        <dbReference type="EMBL" id="KAK5089074.1"/>
    </source>
</evidence>